<keyword evidence="3" id="KW-0539">Nucleus</keyword>
<comment type="subcellular location">
    <subcellularLocation>
        <location evidence="1">Nucleus</location>
    </subcellularLocation>
</comment>
<comment type="caution">
    <text evidence="4">The sequence shown here is derived from an EMBL/GenBank/DDBJ whole genome shotgun (WGS) entry which is preliminary data.</text>
</comment>
<proteinExistence type="inferred from homology"/>
<evidence type="ECO:0000313" key="5">
    <source>
        <dbReference type="Proteomes" id="UP001408356"/>
    </source>
</evidence>
<dbReference type="Proteomes" id="UP001408356">
    <property type="component" value="Unassembled WGS sequence"/>
</dbReference>
<evidence type="ECO:0000256" key="1">
    <source>
        <dbReference type="ARBA" id="ARBA00004123"/>
    </source>
</evidence>
<dbReference type="PANTHER" id="PTHR15114:SF1">
    <property type="entry name" value="REPLICATION PROTEIN A 14 KDA SUBUNIT"/>
    <property type="match status" value="1"/>
</dbReference>
<evidence type="ECO:0000256" key="3">
    <source>
        <dbReference type="ARBA" id="ARBA00023242"/>
    </source>
</evidence>
<dbReference type="PANTHER" id="PTHR15114">
    <property type="entry name" value="REPLICATION PROTEIN A3"/>
    <property type="match status" value="1"/>
</dbReference>
<reference evidence="4 5" key="1">
    <citation type="journal article" date="2024" name="J. Plant Pathol.">
        <title>Sequence and assembly of the genome of Seiridium unicorne, isolate CBS 538.82, causal agent of cypress canker disease.</title>
        <authorList>
            <person name="Scali E."/>
            <person name="Rocca G.D."/>
            <person name="Danti R."/>
            <person name="Garbelotto M."/>
            <person name="Barberini S."/>
            <person name="Baroncelli R."/>
            <person name="Emiliani G."/>
        </authorList>
    </citation>
    <scope>NUCLEOTIDE SEQUENCE [LARGE SCALE GENOMIC DNA]</scope>
    <source>
        <strain evidence="4 5">BM-138-508</strain>
    </source>
</reference>
<accession>A0ABR2V5F8</accession>
<comment type="similarity">
    <text evidence="2">Belongs to the replication factor A protein 3 family.</text>
</comment>
<evidence type="ECO:0000313" key="4">
    <source>
        <dbReference type="EMBL" id="KAK9422147.1"/>
    </source>
</evidence>
<sequence>MEPISTPRISSRYIDSYINRTVMVVGKVIQLRGSEALIDSDGQIQVNLNPQSHLTTGNGVQIIGKVNPDLSIKVMTSLDLGHNVDYSVAQSVVDVTHQHKDIFVYEN</sequence>
<dbReference type="InterPro" id="IPR013970">
    <property type="entry name" value="Rfa2"/>
</dbReference>
<dbReference type="InterPro" id="IPR012340">
    <property type="entry name" value="NA-bd_OB-fold"/>
</dbReference>
<name>A0ABR2V5F8_9PEZI</name>
<dbReference type="CDD" id="cd04479">
    <property type="entry name" value="RPA3"/>
    <property type="match status" value="1"/>
</dbReference>
<dbReference type="EMBL" id="JARVKF010000135">
    <property type="protein sequence ID" value="KAK9422147.1"/>
    <property type="molecule type" value="Genomic_DNA"/>
</dbReference>
<dbReference type="SUPFAM" id="SSF50249">
    <property type="entry name" value="Nucleic acid-binding proteins"/>
    <property type="match status" value="1"/>
</dbReference>
<protein>
    <submittedName>
        <fullName evidence="4">Replication factor A protein 3</fullName>
    </submittedName>
</protein>
<dbReference type="Gene3D" id="2.40.50.140">
    <property type="entry name" value="Nucleic acid-binding proteins"/>
    <property type="match status" value="1"/>
</dbReference>
<evidence type="ECO:0000256" key="2">
    <source>
        <dbReference type="ARBA" id="ARBA00009761"/>
    </source>
</evidence>
<organism evidence="4 5">
    <name type="scientific">Seiridium unicorne</name>
    <dbReference type="NCBI Taxonomy" id="138068"/>
    <lineage>
        <taxon>Eukaryota</taxon>
        <taxon>Fungi</taxon>
        <taxon>Dikarya</taxon>
        <taxon>Ascomycota</taxon>
        <taxon>Pezizomycotina</taxon>
        <taxon>Sordariomycetes</taxon>
        <taxon>Xylariomycetidae</taxon>
        <taxon>Amphisphaeriales</taxon>
        <taxon>Sporocadaceae</taxon>
        <taxon>Seiridium</taxon>
    </lineage>
</organism>
<dbReference type="Pfam" id="PF08661">
    <property type="entry name" value="Rep_fac-A_3"/>
    <property type="match status" value="1"/>
</dbReference>
<keyword evidence="5" id="KW-1185">Reference proteome</keyword>
<gene>
    <name evidence="4" type="ORF">SUNI508_05155</name>
</gene>